<protein>
    <submittedName>
        <fullName evidence="6">Uncharacterized protein</fullName>
    </submittedName>
</protein>
<keyword evidence="7" id="KW-1185">Reference proteome</keyword>
<keyword evidence="4" id="KW-1015">Disulfide bond</keyword>
<dbReference type="AlphaFoldDB" id="A0A9D4CVW6"/>
<dbReference type="GO" id="GO:0005179">
    <property type="term" value="F:hormone activity"/>
    <property type="evidence" value="ECO:0007669"/>
    <property type="project" value="UniProtKB-KW"/>
</dbReference>
<feature type="chain" id="PRO_5038580432" evidence="5">
    <location>
        <begin position="18"/>
        <end position="414"/>
    </location>
</feature>
<feature type="signal peptide" evidence="5">
    <location>
        <begin position="1"/>
        <end position="17"/>
    </location>
</feature>
<proteinExistence type="inferred from homology"/>
<evidence type="ECO:0000256" key="4">
    <source>
        <dbReference type="ARBA" id="ARBA00023157"/>
    </source>
</evidence>
<sequence length="414" mass="45822">MVIIGIFLLAFGRLVAGVCNTKTGPAGSLECVAFKDYNYKYQWSTCLSDAYIQRKSGGTHQCVDRTAVYCYYQCMLESHELGEGPVYYDCACDPNSPLKSPLPAKCYSPDGTDCSWYKECLEAKYPCKESGSSYAIGFGDKFCTLYDQHKSKFDTTGQQWIDAVRRCLQVALVPLIRQYTSVSCSTIKMTAYESHSACYTNPYPGAPSICTLGAKNLFQVFVTVKSAFVDDFFATGDQLLETALKCGGLYTENAIKIVMQGVYTTTDYIDNVYNKVMKGLRSYFKNKLTSLADDVFFAPFIPNITRNRRSAAETNINVIFLPRAEYDMNYNGNPDVNVTAALDRVMDAIENGEIYLGLPTRSVSQCINTGCTTTTRTVIPPPPRAGAELESLASLTVILTGVLVSQYACLEYFC</sequence>
<dbReference type="GO" id="GO:0005615">
    <property type="term" value="C:extracellular space"/>
    <property type="evidence" value="ECO:0007669"/>
    <property type="project" value="TreeGrafter"/>
</dbReference>
<evidence type="ECO:0000313" key="7">
    <source>
        <dbReference type="Proteomes" id="UP000828390"/>
    </source>
</evidence>
<comment type="caution">
    <text evidence="6">The sequence shown here is derived from an EMBL/GenBank/DDBJ whole genome shotgun (WGS) entry which is preliminary data.</text>
</comment>
<evidence type="ECO:0000256" key="1">
    <source>
        <dbReference type="ARBA" id="ARBA00008693"/>
    </source>
</evidence>
<evidence type="ECO:0000256" key="2">
    <source>
        <dbReference type="ARBA" id="ARBA00011748"/>
    </source>
</evidence>
<dbReference type="Proteomes" id="UP000828390">
    <property type="component" value="Unassembled WGS sequence"/>
</dbReference>
<gene>
    <name evidence="6" type="ORF">DPMN_039781</name>
</gene>
<dbReference type="InterPro" id="IPR004978">
    <property type="entry name" value="Stanniocalcin"/>
</dbReference>
<comment type="subunit">
    <text evidence="2">Homodimer; disulfide-linked.</text>
</comment>
<dbReference type="PANTHER" id="PTHR11245">
    <property type="entry name" value="STANNIOCALCIN"/>
    <property type="match status" value="1"/>
</dbReference>
<keyword evidence="5" id="KW-0732">Signal</keyword>
<evidence type="ECO:0000256" key="3">
    <source>
        <dbReference type="ARBA" id="ARBA00022702"/>
    </source>
</evidence>
<accession>A0A9D4CVW6</accession>
<comment type="similarity">
    <text evidence="1">Belongs to the stanniocalcin family.</text>
</comment>
<organism evidence="6 7">
    <name type="scientific">Dreissena polymorpha</name>
    <name type="common">Zebra mussel</name>
    <name type="synonym">Mytilus polymorpha</name>
    <dbReference type="NCBI Taxonomy" id="45954"/>
    <lineage>
        <taxon>Eukaryota</taxon>
        <taxon>Metazoa</taxon>
        <taxon>Spiralia</taxon>
        <taxon>Lophotrochozoa</taxon>
        <taxon>Mollusca</taxon>
        <taxon>Bivalvia</taxon>
        <taxon>Autobranchia</taxon>
        <taxon>Heteroconchia</taxon>
        <taxon>Euheterodonta</taxon>
        <taxon>Imparidentia</taxon>
        <taxon>Neoheterodontei</taxon>
        <taxon>Myida</taxon>
        <taxon>Dreissenoidea</taxon>
        <taxon>Dreissenidae</taxon>
        <taxon>Dreissena</taxon>
    </lineage>
</organism>
<reference evidence="6" key="2">
    <citation type="submission" date="2020-11" db="EMBL/GenBank/DDBJ databases">
        <authorList>
            <person name="McCartney M.A."/>
            <person name="Auch B."/>
            <person name="Kono T."/>
            <person name="Mallez S."/>
            <person name="Becker A."/>
            <person name="Gohl D.M."/>
            <person name="Silverstein K.A.T."/>
            <person name="Koren S."/>
            <person name="Bechman K.B."/>
            <person name="Herman A."/>
            <person name="Abrahante J.E."/>
            <person name="Garbe J."/>
        </authorList>
    </citation>
    <scope>NUCLEOTIDE SEQUENCE</scope>
    <source>
        <strain evidence="6">Duluth1</strain>
        <tissue evidence="6">Whole animal</tissue>
    </source>
</reference>
<dbReference type="GO" id="GO:0006874">
    <property type="term" value="P:intracellular calcium ion homeostasis"/>
    <property type="evidence" value="ECO:0007669"/>
    <property type="project" value="TreeGrafter"/>
</dbReference>
<dbReference type="EMBL" id="JAIWYP010000011">
    <property type="protein sequence ID" value="KAH3733355.1"/>
    <property type="molecule type" value="Genomic_DNA"/>
</dbReference>
<name>A0A9D4CVW6_DREPO</name>
<evidence type="ECO:0000256" key="5">
    <source>
        <dbReference type="SAM" id="SignalP"/>
    </source>
</evidence>
<evidence type="ECO:0000313" key="6">
    <source>
        <dbReference type="EMBL" id="KAH3733355.1"/>
    </source>
</evidence>
<dbReference type="PANTHER" id="PTHR11245:SF6">
    <property type="entry name" value="DUF19 DOMAIN-CONTAINING PROTEIN"/>
    <property type="match status" value="1"/>
</dbReference>
<reference evidence="6" key="1">
    <citation type="journal article" date="2019" name="bioRxiv">
        <title>The Genome of the Zebra Mussel, Dreissena polymorpha: A Resource for Invasive Species Research.</title>
        <authorList>
            <person name="McCartney M.A."/>
            <person name="Auch B."/>
            <person name="Kono T."/>
            <person name="Mallez S."/>
            <person name="Zhang Y."/>
            <person name="Obille A."/>
            <person name="Becker A."/>
            <person name="Abrahante J.E."/>
            <person name="Garbe J."/>
            <person name="Badalamenti J.P."/>
            <person name="Herman A."/>
            <person name="Mangelson H."/>
            <person name="Liachko I."/>
            <person name="Sullivan S."/>
            <person name="Sone E.D."/>
            <person name="Koren S."/>
            <person name="Silverstein K.A.T."/>
            <person name="Beckman K.B."/>
            <person name="Gohl D.M."/>
        </authorList>
    </citation>
    <scope>NUCLEOTIDE SEQUENCE</scope>
    <source>
        <strain evidence="6">Duluth1</strain>
        <tissue evidence="6">Whole animal</tissue>
    </source>
</reference>
<keyword evidence="3" id="KW-0372">Hormone</keyword>